<evidence type="ECO:0000313" key="1">
    <source>
        <dbReference type="EMBL" id="KAF9514380.1"/>
    </source>
</evidence>
<evidence type="ECO:0000313" key="2">
    <source>
        <dbReference type="Proteomes" id="UP000886523"/>
    </source>
</evidence>
<dbReference type="Proteomes" id="UP000886523">
    <property type="component" value="Unassembled WGS sequence"/>
</dbReference>
<name>A0A9P6AZT3_9AGAM</name>
<dbReference type="EMBL" id="MU128961">
    <property type="protein sequence ID" value="KAF9514380.1"/>
    <property type="molecule type" value="Genomic_DNA"/>
</dbReference>
<keyword evidence="2" id="KW-1185">Reference proteome</keyword>
<sequence>MSSVYLNEGPLIYENELSKIRGVGSLEAAVRDSLQGGRDQASAWRPEVLGGVAALRYLGMLSLCGFLWTRKGGKKLHGWAYPPGASWQGDGSPPSEEEKRPAAHAIRALRKGGPRYDISRSGKRRREYAEKDELVSRSMLEAYDEVLLLLSLELAGGRDMGTITYLRMSTV</sequence>
<accession>A0A9P6AZT3</accession>
<gene>
    <name evidence="1" type="ORF">BS47DRAFT_1361760</name>
</gene>
<comment type="caution">
    <text evidence="1">The sequence shown here is derived from an EMBL/GenBank/DDBJ whole genome shotgun (WGS) entry which is preliminary data.</text>
</comment>
<dbReference type="AlphaFoldDB" id="A0A9P6AZT3"/>
<proteinExistence type="predicted"/>
<protein>
    <submittedName>
        <fullName evidence="1">Uncharacterized protein</fullName>
    </submittedName>
</protein>
<reference evidence="1" key="1">
    <citation type="journal article" date="2020" name="Nat. Commun.">
        <title>Large-scale genome sequencing of mycorrhizal fungi provides insights into the early evolution of symbiotic traits.</title>
        <authorList>
            <person name="Miyauchi S."/>
            <person name="Kiss E."/>
            <person name="Kuo A."/>
            <person name="Drula E."/>
            <person name="Kohler A."/>
            <person name="Sanchez-Garcia M."/>
            <person name="Morin E."/>
            <person name="Andreopoulos B."/>
            <person name="Barry K.W."/>
            <person name="Bonito G."/>
            <person name="Buee M."/>
            <person name="Carver A."/>
            <person name="Chen C."/>
            <person name="Cichocki N."/>
            <person name="Clum A."/>
            <person name="Culley D."/>
            <person name="Crous P.W."/>
            <person name="Fauchery L."/>
            <person name="Girlanda M."/>
            <person name="Hayes R.D."/>
            <person name="Keri Z."/>
            <person name="LaButti K."/>
            <person name="Lipzen A."/>
            <person name="Lombard V."/>
            <person name="Magnuson J."/>
            <person name="Maillard F."/>
            <person name="Murat C."/>
            <person name="Nolan M."/>
            <person name="Ohm R.A."/>
            <person name="Pangilinan J."/>
            <person name="Pereira M.F."/>
            <person name="Perotto S."/>
            <person name="Peter M."/>
            <person name="Pfister S."/>
            <person name="Riley R."/>
            <person name="Sitrit Y."/>
            <person name="Stielow J.B."/>
            <person name="Szollosi G."/>
            <person name="Zifcakova L."/>
            <person name="Stursova M."/>
            <person name="Spatafora J.W."/>
            <person name="Tedersoo L."/>
            <person name="Vaario L.M."/>
            <person name="Yamada A."/>
            <person name="Yan M."/>
            <person name="Wang P."/>
            <person name="Xu J."/>
            <person name="Bruns T."/>
            <person name="Baldrian P."/>
            <person name="Vilgalys R."/>
            <person name="Dunand C."/>
            <person name="Henrissat B."/>
            <person name="Grigoriev I.V."/>
            <person name="Hibbett D."/>
            <person name="Nagy L.G."/>
            <person name="Martin F.M."/>
        </authorList>
    </citation>
    <scope>NUCLEOTIDE SEQUENCE</scope>
    <source>
        <strain evidence="1">UP504</strain>
    </source>
</reference>
<organism evidence="1 2">
    <name type="scientific">Hydnum rufescens UP504</name>
    <dbReference type="NCBI Taxonomy" id="1448309"/>
    <lineage>
        <taxon>Eukaryota</taxon>
        <taxon>Fungi</taxon>
        <taxon>Dikarya</taxon>
        <taxon>Basidiomycota</taxon>
        <taxon>Agaricomycotina</taxon>
        <taxon>Agaricomycetes</taxon>
        <taxon>Cantharellales</taxon>
        <taxon>Hydnaceae</taxon>
        <taxon>Hydnum</taxon>
    </lineage>
</organism>